<reference evidence="2 3" key="1">
    <citation type="submission" date="2014-06" db="EMBL/GenBank/DDBJ databases">
        <title>Evolutionary Origins and Diversification of the Mycorrhizal Mutualists.</title>
        <authorList>
            <consortium name="DOE Joint Genome Institute"/>
            <consortium name="Mycorrhizal Genomics Consortium"/>
            <person name="Kohler A."/>
            <person name="Kuo A."/>
            <person name="Nagy L.G."/>
            <person name="Floudas D."/>
            <person name="Copeland A."/>
            <person name="Barry K.W."/>
            <person name="Cichocki N."/>
            <person name="Veneault-Fourrey C."/>
            <person name="LaButti K."/>
            <person name="Lindquist E.A."/>
            <person name="Lipzen A."/>
            <person name="Lundell T."/>
            <person name="Morin E."/>
            <person name="Murat C."/>
            <person name="Riley R."/>
            <person name="Ohm R."/>
            <person name="Sun H."/>
            <person name="Tunlid A."/>
            <person name="Henrissat B."/>
            <person name="Grigoriev I.V."/>
            <person name="Hibbett D.S."/>
            <person name="Martin F."/>
        </authorList>
    </citation>
    <scope>NUCLEOTIDE SEQUENCE [LARGE SCALE GENOMIC DNA]</scope>
    <source>
        <strain evidence="2 3">SS14</strain>
    </source>
</reference>
<feature type="region of interest" description="Disordered" evidence="1">
    <location>
        <begin position="1"/>
        <end position="32"/>
    </location>
</feature>
<sequence length="111" mass="12106">MRNTVGKPLYSGGIAGEVSLTDNVVSNNNDPVKDCDKAVTKHELSPPQQHGGTTKGKGRVDLTAIWKKRSDKLEFRPFTKTTRGGVLRADPNKGFRSVNKVTNKVTLKNEG</sequence>
<evidence type="ECO:0000313" key="3">
    <source>
        <dbReference type="Proteomes" id="UP000054279"/>
    </source>
</evidence>
<protein>
    <submittedName>
        <fullName evidence="2">Unplaced genomic scaffold SPHSTscaffold_82, whole genome shotgun sequence</fullName>
    </submittedName>
</protein>
<feature type="compositionally biased region" description="Polar residues" evidence="1">
    <location>
        <begin position="20"/>
        <end position="30"/>
    </location>
</feature>
<evidence type="ECO:0000313" key="2">
    <source>
        <dbReference type="EMBL" id="KIJ38803.1"/>
    </source>
</evidence>
<dbReference type="HOGENOM" id="CLU_2160043_0_0_1"/>
<proteinExistence type="predicted"/>
<evidence type="ECO:0000256" key="1">
    <source>
        <dbReference type="SAM" id="MobiDB-lite"/>
    </source>
</evidence>
<accession>A0A0C9U733</accession>
<dbReference type="Proteomes" id="UP000054279">
    <property type="component" value="Unassembled WGS sequence"/>
</dbReference>
<gene>
    <name evidence="2" type="ORF">M422DRAFT_258437</name>
</gene>
<feature type="region of interest" description="Disordered" evidence="1">
    <location>
        <begin position="40"/>
        <end position="59"/>
    </location>
</feature>
<keyword evidence="3" id="KW-1185">Reference proteome</keyword>
<organism evidence="2 3">
    <name type="scientific">Sphaerobolus stellatus (strain SS14)</name>
    <dbReference type="NCBI Taxonomy" id="990650"/>
    <lineage>
        <taxon>Eukaryota</taxon>
        <taxon>Fungi</taxon>
        <taxon>Dikarya</taxon>
        <taxon>Basidiomycota</taxon>
        <taxon>Agaricomycotina</taxon>
        <taxon>Agaricomycetes</taxon>
        <taxon>Phallomycetidae</taxon>
        <taxon>Geastrales</taxon>
        <taxon>Sphaerobolaceae</taxon>
        <taxon>Sphaerobolus</taxon>
    </lineage>
</organism>
<name>A0A0C9U733_SPHS4</name>
<dbReference type="AlphaFoldDB" id="A0A0C9U733"/>
<dbReference type="EMBL" id="KN837157">
    <property type="protein sequence ID" value="KIJ38803.1"/>
    <property type="molecule type" value="Genomic_DNA"/>
</dbReference>